<dbReference type="InterPro" id="IPR000210">
    <property type="entry name" value="BTB/POZ_dom"/>
</dbReference>
<dbReference type="AlphaFoldDB" id="A0A6A4IH61"/>
<reference evidence="3" key="1">
    <citation type="journal article" date="2019" name="Environ. Microbiol.">
        <title>Fungal ecological strategies reflected in gene transcription - a case study of two litter decomposers.</title>
        <authorList>
            <person name="Barbi F."/>
            <person name="Kohler A."/>
            <person name="Barry K."/>
            <person name="Baskaran P."/>
            <person name="Daum C."/>
            <person name="Fauchery L."/>
            <person name="Ihrmark K."/>
            <person name="Kuo A."/>
            <person name="LaButti K."/>
            <person name="Lipzen A."/>
            <person name="Morin E."/>
            <person name="Grigoriev I.V."/>
            <person name="Henrissat B."/>
            <person name="Lindahl B."/>
            <person name="Martin F."/>
        </authorList>
    </citation>
    <scope>NUCLEOTIDE SEQUENCE</scope>
    <source>
        <strain evidence="3">JB14</strain>
    </source>
</reference>
<evidence type="ECO:0000259" key="2">
    <source>
        <dbReference type="PROSITE" id="PS50097"/>
    </source>
</evidence>
<sequence length="385" mass="44501">MPSTKRSRSPSPSRQDEPSPKRARDDTSVAYPSKNDHYVVERSFSKIKGDVYLKVGNTLFPVHLETLRNVRGLFADLFSLQQPETAELIHGLPFCDMFNCTVSELRILLKHIYGVKRLFRKEIEDERVAFNLENILAVLKLSCRFDLPVCRQQAIDALEDFFMLMWRHVILKAPVPEYPPVALFGLSMPRDDAVSILSFRMINVFQECEMVYYLPMAHYFASQQSVEDILSGVKLPDGNREILSHTEKIVVLKGRDDLRLLRRNSTFSWLFTHVANPSTHHGCDGKPPTLDGKTCYDFIVEMYESFVADPYFLDNRRDALDSISATALEIMNNHLCSACQEYFDLQIRTDLTRSWNVLPKMFSGTTWEALRREQARINGEWFGRR</sequence>
<evidence type="ECO:0000256" key="1">
    <source>
        <dbReference type="SAM" id="MobiDB-lite"/>
    </source>
</evidence>
<evidence type="ECO:0000313" key="3">
    <source>
        <dbReference type="EMBL" id="KAE9408598.1"/>
    </source>
</evidence>
<evidence type="ECO:0000313" key="4">
    <source>
        <dbReference type="Proteomes" id="UP000799118"/>
    </source>
</evidence>
<dbReference type="InterPro" id="IPR011333">
    <property type="entry name" value="SKP1/BTB/POZ_sf"/>
</dbReference>
<feature type="compositionally biased region" description="Basic and acidic residues" evidence="1">
    <location>
        <begin position="14"/>
        <end position="27"/>
    </location>
</feature>
<dbReference type="Gene3D" id="3.30.710.10">
    <property type="entry name" value="Potassium Channel Kv1.1, Chain A"/>
    <property type="match status" value="1"/>
</dbReference>
<dbReference type="SMART" id="SM00225">
    <property type="entry name" value="BTB"/>
    <property type="match status" value="1"/>
</dbReference>
<dbReference type="OrthoDB" id="3036049at2759"/>
<dbReference type="Proteomes" id="UP000799118">
    <property type="component" value="Unassembled WGS sequence"/>
</dbReference>
<dbReference type="SUPFAM" id="SSF54695">
    <property type="entry name" value="POZ domain"/>
    <property type="match status" value="1"/>
</dbReference>
<gene>
    <name evidence="3" type="ORF">BT96DRAFT_985477</name>
</gene>
<protein>
    <recommendedName>
        <fullName evidence="2">BTB domain-containing protein</fullName>
    </recommendedName>
</protein>
<accession>A0A6A4IH61</accession>
<dbReference type="PROSITE" id="PS50097">
    <property type="entry name" value="BTB"/>
    <property type="match status" value="1"/>
</dbReference>
<organism evidence="3 4">
    <name type="scientific">Gymnopus androsaceus JB14</name>
    <dbReference type="NCBI Taxonomy" id="1447944"/>
    <lineage>
        <taxon>Eukaryota</taxon>
        <taxon>Fungi</taxon>
        <taxon>Dikarya</taxon>
        <taxon>Basidiomycota</taxon>
        <taxon>Agaricomycotina</taxon>
        <taxon>Agaricomycetes</taxon>
        <taxon>Agaricomycetidae</taxon>
        <taxon>Agaricales</taxon>
        <taxon>Marasmiineae</taxon>
        <taxon>Omphalotaceae</taxon>
        <taxon>Gymnopus</taxon>
    </lineage>
</organism>
<dbReference type="EMBL" id="ML769390">
    <property type="protein sequence ID" value="KAE9408598.1"/>
    <property type="molecule type" value="Genomic_DNA"/>
</dbReference>
<feature type="domain" description="BTB" evidence="2">
    <location>
        <begin position="49"/>
        <end position="113"/>
    </location>
</feature>
<feature type="region of interest" description="Disordered" evidence="1">
    <location>
        <begin position="1"/>
        <end position="29"/>
    </location>
</feature>
<dbReference type="CDD" id="cd18186">
    <property type="entry name" value="BTB_POZ_ZBTB_KLHL-like"/>
    <property type="match status" value="1"/>
</dbReference>
<name>A0A6A4IH61_9AGAR</name>
<proteinExistence type="predicted"/>
<keyword evidence="4" id="KW-1185">Reference proteome</keyword>